<evidence type="ECO:0000313" key="1">
    <source>
        <dbReference type="EMBL" id="CAI0432259.1"/>
    </source>
</evidence>
<comment type="caution">
    <text evidence="1">The sequence shown here is derived from an EMBL/GenBank/DDBJ whole genome shotgun (WGS) entry which is preliminary data.</text>
</comment>
<organism evidence="1 2">
    <name type="scientific">Linum tenue</name>
    <dbReference type="NCBI Taxonomy" id="586396"/>
    <lineage>
        <taxon>Eukaryota</taxon>
        <taxon>Viridiplantae</taxon>
        <taxon>Streptophyta</taxon>
        <taxon>Embryophyta</taxon>
        <taxon>Tracheophyta</taxon>
        <taxon>Spermatophyta</taxon>
        <taxon>Magnoliopsida</taxon>
        <taxon>eudicotyledons</taxon>
        <taxon>Gunneridae</taxon>
        <taxon>Pentapetalae</taxon>
        <taxon>rosids</taxon>
        <taxon>fabids</taxon>
        <taxon>Malpighiales</taxon>
        <taxon>Linaceae</taxon>
        <taxon>Linum</taxon>
    </lineage>
</organism>
<accession>A0AAV0LEM2</accession>
<proteinExistence type="predicted"/>
<reference evidence="1" key="1">
    <citation type="submission" date="2022-08" db="EMBL/GenBank/DDBJ databases">
        <authorList>
            <person name="Gutierrez-Valencia J."/>
        </authorList>
    </citation>
    <scope>NUCLEOTIDE SEQUENCE</scope>
</reference>
<dbReference type="Proteomes" id="UP001154282">
    <property type="component" value="Unassembled WGS sequence"/>
</dbReference>
<sequence>MTQVNFIIRSLFLRINFLLMDDFSLWRNFRCCVTSRTFNRGMQMIWLTRITRGTTCLGLVHIFTSSHKLLRNLNVNTHACKCYVTSGTFNRGKQMLWLNRITRGTICLGLVLSFTSSHKLLSNLNVNTRACSYLSTSLAHIPGWCSTWLNLIPECSTATFLTRTNVLPHLE</sequence>
<keyword evidence="2" id="KW-1185">Reference proteome</keyword>
<evidence type="ECO:0000313" key="2">
    <source>
        <dbReference type="Proteomes" id="UP001154282"/>
    </source>
</evidence>
<dbReference type="EMBL" id="CAMGYJ010000006">
    <property type="protein sequence ID" value="CAI0432259.1"/>
    <property type="molecule type" value="Genomic_DNA"/>
</dbReference>
<protein>
    <submittedName>
        <fullName evidence="1">Uncharacterized protein</fullName>
    </submittedName>
</protein>
<name>A0AAV0LEM2_9ROSI</name>
<dbReference type="AlphaFoldDB" id="A0AAV0LEM2"/>
<gene>
    <name evidence="1" type="ORF">LITE_LOCUS23367</name>
</gene>